<dbReference type="GO" id="GO:0003968">
    <property type="term" value="F:RNA-directed RNA polymerase activity"/>
    <property type="evidence" value="ECO:0007669"/>
    <property type="project" value="UniProtKB-KW"/>
</dbReference>
<keyword evidence="1 4" id="KW-0696">RNA-directed RNA polymerase</keyword>
<dbReference type="PANTHER" id="PTHR34456">
    <property type="entry name" value="MITOVIRUS RNA-DEPENDENT RNA POLYMERASE"/>
    <property type="match status" value="1"/>
</dbReference>
<evidence type="ECO:0000256" key="2">
    <source>
        <dbReference type="ARBA" id="ARBA00022679"/>
    </source>
</evidence>
<dbReference type="EMBL" id="MF444262">
    <property type="protein sequence ID" value="AWY10990.1"/>
    <property type="molecule type" value="Genomic_RNA"/>
</dbReference>
<proteinExistence type="predicted"/>
<evidence type="ECO:0000256" key="1">
    <source>
        <dbReference type="ARBA" id="ARBA00022484"/>
    </source>
</evidence>
<dbReference type="InterPro" id="IPR008686">
    <property type="entry name" value="RNA_pol_mitovir"/>
</dbReference>
<organism evidence="4">
    <name type="scientific">Sclerotinia sclerotiorum mitovirus 32</name>
    <dbReference type="NCBI Taxonomy" id="2231684"/>
    <lineage>
        <taxon>Viruses</taxon>
        <taxon>Riboviria</taxon>
        <taxon>Orthornavirae</taxon>
        <taxon>Lenarviricota</taxon>
        <taxon>Howeltoviricetes</taxon>
        <taxon>Cryppavirales</taxon>
        <taxon>Mitoviridae</taxon>
        <taxon>Mitovirus</taxon>
    </lineage>
</organism>
<dbReference type="InterPro" id="IPR043502">
    <property type="entry name" value="DNA/RNA_pol_sf"/>
</dbReference>
<dbReference type="PANTHER" id="PTHR34456:SF13">
    <property type="entry name" value="REVERSE TRANSCRIPTASE DOMAIN-CONTAINING PROTEIN"/>
    <property type="match status" value="1"/>
</dbReference>
<dbReference type="SUPFAM" id="SSF56672">
    <property type="entry name" value="DNA/RNA polymerases"/>
    <property type="match status" value="1"/>
</dbReference>
<protein>
    <submittedName>
        <fullName evidence="4">RNA-dependent RNA polymerase</fullName>
    </submittedName>
</protein>
<keyword evidence="3" id="KW-0548">Nucleotidyltransferase</keyword>
<evidence type="ECO:0000313" key="4">
    <source>
        <dbReference type="EMBL" id="AWY10990.1"/>
    </source>
</evidence>
<dbReference type="Pfam" id="PF05919">
    <property type="entry name" value="Mitovir_RNA_pol"/>
    <property type="match status" value="1"/>
</dbReference>
<sequence>MKTKTTINKNSFSSQLRKELFGFTFKVIKWLCITSCNTSLPLHHLEALCNKLQTVLNNNGPLYTIKYIKAIRGNFYNYLSGNVLRNSLARSTSDGIPVILGDLIPLVRGGHKRAIALILTILTATRSLKIQSEPDLTTITQPLKGDVPDLTKHMASFWRSLGYKPISAFSLPRKLKVNEKVYRLSNGPNGRALNTALQDIQYIPATLAASLTKISPLIGARIRNFKNPVFSEFFDRIYHKFDNNKKCCRRLSVFPDKEAKMRVVGVVDHYSQLALKPLHNWLSVCLSKIKQDCTLEQGRFKQLLLNKNIDIFYSVDLTAATDRFPIQVIEQLLKFQLPHEYVDAWKEVMVGQPFEYRGSLYKYNAGNPMGAYSSFNSFALTHHFLIYHCCKELGVRWKTLPYSLLGDDIVIGNKLVGEMYMKLISSLHVDYSLAKTHRSDRFFEFAKRVFLDGEEITPFPVSSLKENRKSISGLTDLLMGQRDRGWEFGDISSSAETFYGIVLSLPSRLRKKMSRRVKTAEGVLSLVRGLQDGETFLNGLAHTLQLPLPHINMEICKNIISNIAVEVFSNSAIHTFFADPNRHNFPLQETVNLLRRDWDRWIDEKFQGCSSFEILKAKSFFQDTPISLAALAIYKEYDELMKRIEKIDSTGSDWSYYMRNFSIPTSTKSIVEGRNFSLMRSIDRFANLLEERLQILVCYPQLLEM</sequence>
<keyword evidence="2" id="KW-0808">Transferase</keyword>
<accession>A0A2Z4QKE4</accession>
<reference evidence="4" key="1">
    <citation type="journal article" date="2018" name="Front. Microbiol.">
        <title>Virome Characterization of a Collection of Sclerotinia sclerotiorum from Australia.</title>
        <authorList>
            <person name="Mu F."/>
            <person name="Xie J."/>
            <person name="Cheng S."/>
            <person name="You M.P."/>
            <person name="Barbetti M.J."/>
            <person name="Jia J."/>
            <person name="Wang Q."/>
            <person name="Cheng J."/>
            <person name="Fu Y."/>
            <person name="Chen T."/>
            <person name="Jiang D."/>
        </authorList>
    </citation>
    <scope>NUCLEOTIDE SEQUENCE</scope>
    <source>
        <strain evidence="4">SsMV32</strain>
    </source>
</reference>
<evidence type="ECO:0000256" key="3">
    <source>
        <dbReference type="ARBA" id="ARBA00022695"/>
    </source>
</evidence>
<name>A0A2Z4QKE4_9VIRU</name>